<dbReference type="EMBL" id="JBJURJ010000001">
    <property type="protein sequence ID" value="MFM9326685.1"/>
    <property type="molecule type" value="Genomic_DNA"/>
</dbReference>
<evidence type="ECO:0000313" key="1">
    <source>
        <dbReference type="EMBL" id="MFM9326685.1"/>
    </source>
</evidence>
<comment type="caution">
    <text evidence="1">The sequence shown here is derived from an EMBL/GenBank/DDBJ whole genome shotgun (WGS) entry which is preliminary data.</text>
</comment>
<name>A0ACC7NQR6_9BACL</name>
<accession>A0ACC7NQR6</accession>
<keyword evidence="2" id="KW-1185">Reference proteome</keyword>
<proteinExistence type="predicted"/>
<reference evidence="1" key="1">
    <citation type="submission" date="2024-12" db="EMBL/GenBank/DDBJ databases">
        <authorList>
            <person name="Wu N."/>
        </authorList>
    </citation>
    <scope>NUCLEOTIDE SEQUENCE</scope>
    <source>
        <strain evidence="1">P15</strain>
    </source>
</reference>
<sequence length="209" mass="22855">MLGVEHYTVFLLSGLLLNMTPGSDTLYIFGRCMSQGKTAGMMSVFGIISGAFVHTAFAAFGLSAILMHSALAFNLIKWIGAAYLVYLGIKSIRSRENPAMESGVMPKEGLRKIYLQGLLTNVLNPKVALFYLAFLPQFVSADQTYGALPFLILGLTFITTGTLWCMLLVVVSDFMTKWLRQSQFGKYLNKVTGVIFVGLGLKLLGASRT</sequence>
<dbReference type="Proteomes" id="UP001631969">
    <property type="component" value="Unassembled WGS sequence"/>
</dbReference>
<gene>
    <name evidence="1" type="ORF">ACI1P1_00095</name>
</gene>
<protein>
    <submittedName>
        <fullName evidence="1">LysE family translocator</fullName>
    </submittedName>
</protein>
<evidence type="ECO:0000313" key="2">
    <source>
        <dbReference type="Proteomes" id="UP001631969"/>
    </source>
</evidence>
<organism evidence="1 2">
    <name type="scientific">Paenibacillus mesotrionivorans</name>
    <dbReference type="NCBI Taxonomy" id="3160968"/>
    <lineage>
        <taxon>Bacteria</taxon>
        <taxon>Bacillati</taxon>
        <taxon>Bacillota</taxon>
        <taxon>Bacilli</taxon>
        <taxon>Bacillales</taxon>
        <taxon>Paenibacillaceae</taxon>
        <taxon>Paenibacillus</taxon>
    </lineage>
</organism>